<dbReference type="Gene3D" id="2.40.110.10">
    <property type="entry name" value="Butyryl-CoA Dehydrogenase, subunit A, domain 2"/>
    <property type="match status" value="1"/>
</dbReference>
<keyword evidence="4 8" id="KW-0274">FAD</keyword>
<dbReference type="SUPFAM" id="SSF47203">
    <property type="entry name" value="Acyl-CoA dehydrogenase C-terminal domain-like"/>
    <property type="match status" value="1"/>
</dbReference>
<dbReference type="EC" id="1.3.8.10" evidence="6"/>
<evidence type="ECO:0000259" key="11">
    <source>
        <dbReference type="Pfam" id="PF02771"/>
    </source>
</evidence>
<dbReference type="RefSeq" id="WP_044003322.1">
    <property type="nucleotide sequence ID" value="NZ_RWIU01000001.1"/>
</dbReference>
<reference evidence="12 13" key="1">
    <citation type="submission" date="2018-12" db="EMBL/GenBank/DDBJ databases">
        <authorList>
            <person name="Feng G."/>
            <person name="Zhu H."/>
        </authorList>
    </citation>
    <scope>NUCLEOTIDE SEQUENCE [LARGE SCALE GENOMIC DNA]</scope>
    <source>
        <strain evidence="12 13">LMG 26000</strain>
    </source>
</reference>
<evidence type="ECO:0000256" key="4">
    <source>
        <dbReference type="ARBA" id="ARBA00022827"/>
    </source>
</evidence>
<comment type="similarity">
    <text evidence="2 8">Belongs to the acyl-CoA dehydrogenase family.</text>
</comment>
<keyword evidence="3 8" id="KW-0285">Flavoprotein</keyword>
<dbReference type="Gene3D" id="1.20.140.10">
    <property type="entry name" value="Butyryl-CoA Dehydrogenase, subunit A, domain 3"/>
    <property type="match status" value="1"/>
</dbReference>
<dbReference type="GO" id="GO:0003995">
    <property type="term" value="F:acyl-CoA dehydrogenase activity"/>
    <property type="evidence" value="ECO:0007669"/>
    <property type="project" value="InterPro"/>
</dbReference>
<dbReference type="PIRSF" id="PIRSF016578">
    <property type="entry name" value="HsaA"/>
    <property type="match status" value="1"/>
</dbReference>
<organism evidence="12 13">
    <name type="scientific">Hymenobacter perfusus</name>
    <dbReference type="NCBI Taxonomy" id="1236770"/>
    <lineage>
        <taxon>Bacteria</taxon>
        <taxon>Pseudomonadati</taxon>
        <taxon>Bacteroidota</taxon>
        <taxon>Cytophagia</taxon>
        <taxon>Cytophagales</taxon>
        <taxon>Hymenobacteraceae</taxon>
        <taxon>Hymenobacter</taxon>
    </lineage>
</organism>
<dbReference type="FunFam" id="1.20.140.10:FF:000004">
    <property type="entry name" value="Acyl-CoA dehydrogenase FadE25"/>
    <property type="match status" value="1"/>
</dbReference>
<dbReference type="CDD" id="cd01158">
    <property type="entry name" value="SCAD_SBCAD"/>
    <property type="match status" value="1"/>
</dbReference>
<name>A0A428KI80_9BACT</name>
<comment type="cofactor">
    <cofactor evidence="1 8">
        <name>FAD</name>
        <dbReference type="ChEBI" id="CHEBI:57692"/>
    </cofactor>
</comment>
<accession>A0A428KI80</accession>
<dbReference type="Pfam" id="PF02770">
    <property type="entry name" value="Acyl-CoA_dh_M"/>
    <property type="match status" value="1"/>
</dbReference>
<dbReference type="Pfam" id="PF00441">
    <property type="entry name" value="Acyl-CoA_dh_1"/>
    <property type="match status" value="1"/>
</dbReference>
<dbReference type="AlphaFoldDB" id="A0A428KI80"/>
<evidence type="ECO:0000256" key="3">
    <source>
        <dbReference type="ARBA" id="ARBA00022630"/>
    </source>
</evidence>
<gene>
    <name evidence="12" type="ORF">EI293_02930</name>
</gene>
<dbReference type="SUPFAM" id="SSF56645">
    <property type="entry name" value="Acyl-CoA dehydrogenase NM domain-like"/>
    <property type="match status" value="1"/>
</dbReference>
<dbReference type="InterPro" id="IPR006089">
    <property type="entry name" value="Acyl-CoA_DH_CS"/>
</dbReference>
<dbReference type="InterPro" id="IPR006091">
    <property type="entry name" value="Acyl-CoA_Oxase/DH_mid-dom"/>
</dbReference>
<dbReference type="PANTHER" id="PTHR43884:SF12">
    <property type="entry name" value="ISOVALERYL-COA DEHYDROGENASE, MITOCHONDRIAL-RELATED"/>
    <property type="match status" value="1"/>
</dbReference>
<dbReference type="InterPro" id="IPR013786">
    <property type="entry name" value="AcylCoA_DH/ox_N"/>
</dbReference>
<sequence>MELVATENQTMIAQMVRDFGAQHIKPHMMEWDETQEFPKDVFHKLGELGLMGVLVPQEYGGAGFGYVEYVTAIAELAKIDGSIGLSMAAHNSLCTGHILQHASEEQKHKYLPKLASGEWIGAWGLTEPNTGSDAGNMRTVAVLDGDHYVLNGAKNFITHGKTGNVAVVIARTGEVGDSHGMTAFIVERGTPGFEAGRKENKLGMRASETTELIFTDCRIPKENVIGKVGDGFVQSLKVLDGGRISIAALSLGIAQGAYEAALQYSKERYQFNQPISNFQGISFKLADMATEIEAASLLTYRAADMKDRGLNVNRESAMAKLYASEVSVRVANEGVQIFGGYGYTKDYPAEKFYRDAKLCTIGEGTSEIQKLVIARTILK</sequence>
<dbReference type="FunFam" id="1.10.540.10:FF:000002">
    <property type="entry name" value="Acyl-CoA dehydrogenase FadE19"/>
    <property type="match status" value="1"/>
</dbReference>
<dbReference type="OrthoDB" id="9764422at2"/>
<protein>
    <recommendedName>
        <fullName evidence="7">Cyclohex-1-ene-1-carbonyl-CoA dehydrogenase</fullName>
        <ecNumber evidence="6">1.3.8.10</ecNumber>
    </recommendedName>
</protein>
<feature type="domain" description="Acyl-CoA dehydrogenase/oxidase N-terminal" evidence="11">
    <location>
        <begin position="6"/>
        <end position="118"/>
    </location>
</feature>
<comment type="caution">
    <text evidence="12">The sequence shown here is derived from an EMBL/GenBank/DDBJ whole genome shotgun (WGS) entry which is preliminary data.</text>
</comment>
<evidence type="ECO:0000256" key="8">
    <source>
        <dbReference type="RuleBase" id="RU362125"/>
    </source>
</evidence>
<evidence type="ECO:0000259" key="10">
    <source>
        <dbReference type="Pfam" id="PF02770"/>
    </source>
</evidence>
<dbReference type="FunFam" id="2.40.110.10:FF:000001">
    <property type="entry name" value="Acyl-CoA dehydrogenase, mitochondrial"/>
    <property type="match status" value="1"/>
</dbReference>
<evidence type="ECO:0000313" key="12">
    <source>
        <dbReference type="EMBL" id="RSK46141.1"/>
    </source>
</evidence>
<dbReference type="InterPro" id="IPR036250">
    <property type="entry name" value="AcylCo_DH-like_C"/>
</dbReference>
<evidence type="ECO:0000256" key="7">
    <source>
        <dbReference type="ARBA" id="ARBA00072305"/>
    </source>
</evidence>
<dbReference type="EMBL" id="RWIU01000001">
    <property type="protein sequence ID" value="RSK46141.1"/>
    <property type="molecule type" value="Genomic_DNA"/>
</dbReference>
<evidence type="ECO:0000256" key="6">
    <source>
        <dbReference type="ARBA" id="ARBA00066362"/>
    </source>
</evidence>
<proteinExistence type="inferred from homology"/>
<dbReference type="InterPro" id="IPR009075">
    <property type="entry name" value="AcylCo_DH/oxidase_C"/>
</dbReference>
<evidence type="ECO:0000256" key="2">
    <source>
        <dbReference type="ARBA" id="ARBA00009347"/>
    </source>
</evidence>
<dbReference type="PANTHER" id="PTHR43884">
    <property type="entry name" value="ACYL-COA DEHYDROGENASE"/>
    <property type="match status" value="1"/>
</dbReference>
<dbReference type="GO" id="GO:0050660">
    <property type="term" value="F:flavin adenine dinucleotide binding"/>
    <property type="evidence" value="ECO:0007669"/>
    <property type="project" value="InterPro"/>
</dbReference>
<dbReference type="InterPro" id="IPR037069">
    <property type="entry name" value="AcylCoA_DH/ox_N_sf"/>
</dbReference>
<evidence type="ECO:0000256" key="5">
    <source>
        <dbReference type="ARBA" id="ARBA00023002"/>
    </source>
</evidence>
<dbReference type="Proteomes" id="UP000270291">
    <property type="component" value="Unassembled WGS sequence"/>
</dbReference>
<keyword evidence="13" id="KW-1185">Reference proteome</keyword>
<dbReference type="InterPro" id="IPR009100">
    <property type="entry name" value="AcylCoA_DH/oxidase_NM_dom_sf"/>
</dbReference>
<feature type="domain" description="Acyl-CoA dehydrogenase/oxidase C-terminal" evidence="9">
    <location>
        <begin position="229"/>
        <end position="377"/>
    </location>
</feature>
<keyword evidence="5 8" id="KW-0560">Oxidoreductase</keyword>
<feature type="domain" description="Acyl-CoA oxidase/dehydrogenase middle" evidence="10">
    <location>
        <begin position="123"/>
        <end position="217"/>
    </location>
</feature>
<dbReference type="PROSITE" id="PS00073">
    <property type="entry name" value="ACYL_COA_DH_2"/>
    <property type="match status" value="1"/>
</dbReference>
<dbReference type="Gene3D" id="1.10.540.10">
    <property type="entry name" value="Acyl-CoA dehydrogenase/oxidase, N-terminal domain"/>
    <property type="match status" value="1"/>
</dbReference>
<evidence type="ECO:0000256" key="1">
    <source>
        <dbReference type="ARBA" id="ARBA00001974"/>
    </source>
</evidence>
<evidence type="ECO:0000313" key="13">
    <source>
        <dbReference type="Proteomes" id="UP000270291"/>
    </source>
</evidence>
<dbReference type="Pfam" id="PF02771">
    <property type="entry name" value="Acyl-CoA_dh_N"/>
    <property type="match status" value="1"/>
</dbReference>
<dbReference type="InterPro" id="IPR046373">
    <property type="entry name" value="Acyl-CoA_Oxase/DH_mid-dom_sf"/>
</dbReference>
<evidence type="ECO:0000259" key="9">
    <source>
        <dbReference type="Pfam" id="PF00441"/>
    </source>
</evidence>